<comment type="caution">
    <text evidence="1">The sequence shown here is derived from an EMBL/GenBank/DDBJ whole genome shotgun (WGS) entry which is preliminary data.</text>
</comment>
<evidence type="ECO:0000313" key="1">
    <source>
        <dbReference type="EMBL" id="KAK5623704.1"/>
    </source>
</evidence>
<proteinExistence type="predicted"/>
<dbReference type="Proteomes" id="UP001311232">
    <property type="component" value="Unassembled WGS sequence"/>
</dbReference>
<name>A0AAV9SQS8_9TELE</name>
<dbReference type="EMBL" id="JAHHUM010000018">
    <property type="protein sequence ID" value="KAK5623704.1"/>
    <property type="molecule type" value="Genomic_DNA"/>
</dbReference>
<sequence length="100" mass="11460">MFIPGDGWMEVWRELSCSFAQLGMRFYSAGRGGGKSKRFSEANINKQPRPNLLVYDWHDWMKAGSEMGTSGFVQRDSKYRCQDRSSLRGIIHGGFKFVNT</sequence>
<evidence type="ECO:0000313" key="2">
    <source>
        <dbReference type="Proteomes" id="UP001311232"/>
    </source>
</evidence>
<gene>
    <name evidence="1" type="ORF">CRENBAI_008311</name>
</gene>
<reference evidence="1 2" key="1">
    <citation type="submission" date="2021-06" db="EMBL/GenBank/DDBJ databases">
        <authorList>
            <person name="Palmer J.M."/>
        </authorList>
    </citation>
    <scope>NUCLEOTIDE SEQUENCE [LARGE SCALE GENOMIC DNA]</scope>
    <source>
        <strain evidence="1 2">MEX-2019</strain>
        <tissue evidence="1">Muscle</tissue>
    </source>
</reference>
<accession>A0AAV9SQS8</accession>
<keyword evidence="2" id="KW-1185">Reference proteome</keyword>
<organism evidence="1 2">
    <name type="scientific">Crenichthys baileyi</name>
    <name type="common">White River springfish</name>
    <dbReference type="NCBI Taxonomy" id="28760"/>
    <lineage>
        <taxon>Eukaryota</taxon>
        <taxon>Metazoa</taxon>
        <taxon>Chordata</taxon>
        <taxon>Craniata</taxon>
        <taxon>Vertebrata</taxon>
        <taxon>Euteleostomi</taxon>
        <taxon>Actinopterygii</taxon>
        <taxon>Neopterygii</taxon>
        <taxon>Teleostei</taxon>
        <taxon>Neoteleostei</taxon>
        <taxon>Acanthomorphata</taxon>
        <taxon>Ovalentaria</taxon>
        <taxon>Atherinomorphae</taxon>
        <taxon>Cyprinodontiformes</taxon>
        <taxon>Goodeidae</taxon>
        <taxon>Crenichthys</taxon>
    </lineage>
</organism>
<dbReference type="AlphaFoldDB" id="A0AAV9SQS8"/>
<protein>
    <submittedName>
        <fullName evidence="1">Uncharacterized protein</fullName>
    </submittedName>
</protein>